<dbReference type="PANTHER" id="PTHR33050">
    <property type="entry name" value="REVERSE TRANSCRIPTASE DOMAIN-CONTAINING PROTEIN"/>
    <property type="match status" value="1"/>
</dbReference>
<dbReference type="InterPro" id="IPR043502">
    <property type="entry name" value="DNA/RNA_pol_sf"/>
</dbReference>
<dbReference type="SUPFAM" id="SSF56672">
    <property type="entry name" value="DNA/RNA polymerases"/>
    <property type="match status" value="1"/>
</dbReference>
<keyword evidence="3" id="KW-1185">Reference proteome</keyword>
<dbReference type="AlphaFoldDB" id="A0AAW0NUG3"/>
<evidence type="ECO:0000256" key="1">
    <source>
        <dbReference type="SAM" id="MobiDB-lite"/>
    </source>
</evidence>
<reference evidence="3" key="1">
    <citation type="submission" date="2024-04" db="EMBL/GenBank/DDBJ databases">
        <title>Salinicola lusitanus LLJ914,a marine bacterium isolated from the Okinawa Trough.</title>
        <authorList>
            <person name="Li J."/>
        </authorList>
    </citation>
    <scope>NUCLEOTIDE SEQUENCE [LARGE SCALE GENOMIC DNA]</scope>
</reference>
<dbReference type="CDD" id="cd09275">
    <property type="entry name" value="RNase_HI_RT_DIRS1"/>
    <property type="match status" value="1"/>
</dbReference>
<dbReference type="PANTHER" id="PTHR33050:SF7">
    <property type="entry name" value="RIBONUCLEASE H"/>
    <property type="match status" value="1"/>
</dbReference>
<protein>
    <recommendedName>
        <fullName evidence="4">Reverse transcriptase domain-containing protein</fullName>
    </recommendedName>
</protein>
<feature type="compositionally biased region" description="Low complexity" evidence="1">
    <location>
        <begin position="87"/>
        <end position="99"/>
    </location>
</feature>
<evidence type="ECO:0000313" key="3">
    <source>
        <dbReference type="Proteomes" id="UP001460270"/>
    </source>
</evidence>
<comment type="caution">
    <text evidence="2">The sequence shown here is derived from an EMBL/GenBank/DDBJ whole genome shotgun (WGS) entry which is preliminary data.</text>
</comment>
<accession>A0AAW0NUG3</accession>
<name>A0AAW0NUG3_9GOBI</name>
<proteinExistence type="predicted"/>
<feature type="region of interest" description="Disordered" evidence="1">
    <location>
        <begin position="74"/>
        <end position="109"/>
    </location>
</feature>
<evidence type="ECO:0008006" key="4">
    <source>
        <dbReference type="Google" id="ProtNLM"/>
    </source>
</evidence>
<dbReference type="Proteomes" id="UP001460270">
    <property type="component" value="Unassembled WGS sequence"/>
</dbReference>
<gene>
    <name evidence="2" type="ORF">WMY93_018584</name>
</gene>
<organism evidence="2 3">
    <name type="scientific">Mugilogobius chulae</name>
    <name type="common">yellowstripe goby</name>
    <dbReference type="NCBI Taxonomy" id="88201"/>
    <lineage>
        <taxon>Eukaryota</taxon>
        <taxon>Metazoa</taxon>
        <taxon>Chordata</taxon>
        <taxon>Craniata</taxon>
        <taxon>Vertebrata</taxon>
        <taxon>Euteleostomi</taxon>
        <taxon>Actinopterygii</taxon>
        <taxon>Neopterygii</taxon>
        <taxon>Teleostei</taxon>
        <taxon>Neoteleostei</taxon>
        <taxon>Acanthomorphata</taxon>
        <taxon>Gobiaria</taxon>
        <taxon>Gobiiformes</taxon>
        <taxon>Gobioidei</taxon>
        <taxon>Gobiidae</taxon>
        <taxon>Gobionellinae</taxon>
        <taxon>Mugilogobius</taxon>
    </lineage>
</organism>
<evidence type="ECO:0000313" key="2">
    <source>
        <dbReference type="EMBL" id="KAK7901815.1"/>
    </source>
</evidence>
<dbReference type="InterPro" id="IPR052055">
    <property type="entry name" value="Hepadnavirus_pol/RT"/>
</dbReference>
<dbReference type="EMBL" id="JBBPFD010000013">
    <property type="protein sequence ID" value="KAK7901815.1"/>
    <property type="molecule type" value="Genomic_DNA"/>
</dbReference>
<sequence length="1025" mass="114036">MAEAAKLSPTTETQDSDARLCSCGEKISSKDTHLICVACLGLEHARTPVDHPGSCPHCSRYTVKSLRRRLARQARLSERDPVLSESATAAPQLGAAAQTDPPALPSQSWSSAMDLLHPLEDEPLLLDYEDNASFGEECQSSPLVTQAKNDSRASQPPLSADLYDVCKRAAERLDIPWPPVAAEAPRSRYEGKKLPQAKRAARQLLPVFQSYLKNKNPILGASSLDFVDMEKLGMARMPYTESMVAAHLHRKLSAMSTRPPTHPSKADRFQSSMAERAYKAAALSVRALNVTSMLTAYQAKLFDDMTQVPNVTAWDDITTVSDLCLRVQRCAIQGVGKCMAMLVLQESARWLNLTNLSDKEREDILDMPVVPEGIFGSALSSMQKRCEAKKREDEALQLCLPCRLSATSPCRSSTGSPVGYTPVAAEESCRASDHSCCCSAASERVTAAAEEEEESVLAVHPAAFEQRRIGSKFPRLRRCQCATEDCPCVPSLSGHGGAMTFSPTSVHAVHAPSIRACTVFPTPRRPFANRGQQRPAATFHPVSEGREVEKLHKIKVGDEDDKQRLQASVRHCPSDIQWFDSESSSGTLSHRFSGGNIVTSGQKGLQIVPSDQKRSGFYSRRYKFRMLTHSTLICLDRPGDWFTSIDLKDAYFHIPIYPPHRKYLREQGIRLATYLDDWLLLAHLHNLRFVVNTAKSIFQPRQSIVFLETVRTFTAHWPVSPRGKRVPYGLCLRLLGLMASVILVVKLGRLYMRGFQLWVHALRLDPVRHRMRTVTITSRCALALRVWKRSGLLTDGVSLGTVSTRKVVTTDACLTGWGGVYEDRPVNGVWSPRLRQAHINYLELKAVVLTLKHFLPHLRGHHVLVRTDNTSTVAHINRQGGLRSTVCLHSHANFCYGAVCISLSESDTRTRSTKYRRRSSLQGQPPLWRVAPESMHGGSDLDQVRRAAVDLFASAENAQCPLFFSLHDRGAPLGVDALSHEWPQMPLYAFPPLALIPPTLHRVREHSLSLILIAQHWPSMPWLQK</sequence>